<evidence type="ECO:0000313" key="1">
    <source>
        <dbReference type="EMBL" id="CAB4157343.1"/>
    </source>
</evidence>
<name>A0A6J5NEM0_9CAUD</name>
<gene>
    <name evidence="1" type="ORF">UFOVP690_18</name>
</gene>
<dbReference type="InterPro" id="IPR036390">
    <property type="entry name" value="WH_DNA-bd_sf"/>
</dbReference>
<sequence>MDLRVLTFAEARQPEFKEKKGEGYIQYGDRNDYPNYLVDLFNKSAKHNAIVKSKVHYISANGWKGSEEAETFIEKVNRMESLDELTRKVSLDTELFGGYYLEIIWSVTKQLAEIWHLDYTKVRTNKDNTQFWYKENWGDRNEKQTVYAAFNPANPVGKQILYVKEYRPNMGIYSLPGYFGALNYIESDIEISKHVLGNAQTGFSASKLITLPNGEPSDEEKRNIEKRFTNRFSGSDGKKFILAFVNDSARKPIIDDLGASDITKEDFNRVDSLIQTNIFCGHQITTPSIFGIAEAGKLGSRSEMRDGYEIFKNTYVNSKQMHLESVFNMLAKFRGIQNPELSIIPTEPIGFEFTENLLKDIAPKEWLLEKAGIDMTKYQPVEDTVPVVQSAQFADDFSAFYDFGEAKDGFNVWKQKTRFNDDSEYQMFADVSQLQANVLDLMAKDKRITPEVLAETLDQNVDTINQVIKTLVENGYVQVNEYAIGEGIDENVIIEHTLTQPLNEILVKVQPTTKELLIRYSYEWKAGFNNTDKKTSRPFCVALLDAGKMYSRSEIEQISARLGYSVWDRGGGWYTVPGTDKHEASCRHQWVSNIVTRK</sequence>
<protein>
    <submittedName>
        <fullName evidence="1">Winged helix-turn-helix DNA-binding</fullName>
    </submittedName>
</protein>
<proteinExistence type="predicted"/>
<reference evidence="1" key="1">
    <citation type="submission" date="2020-04" db="EMBL/GenBank/DDBJ databases">
        <authorList>
            <person name="Chiriac C."/>
            <person name="Salcher M."/>
            <person name="Ghai R."/>
            <person name="Kavagutti S V."/>
        </authorList>
    </citation>
    <scope>NUCLEOTIDE SEQUENCE</scope>
</reference>
<organism evidence="1">
    <name type="scientific">uncultured Caudovirales phage</name>
    <dbReference type="NCBI Taxonomy" id="2100421"/>
    <lineage>
        <taxon>Viruses</taxon>
        <taxon>Duplodnaviria</taxon>
        <taxon>Heunggongvirae</taxon>
        <taxon>Uroviricota</taxon>
        <taxon>Caudoviricetes</taxon>
        <taxon>Peduoviridae</taxon>
        <taxon>Maltschvirus</taxon>
        <taxon>Maltschvirus maltsch</taxon>
    </lineage>
</organism>
<keyword evidence="1" id="KW-0238">DNA-binding</keyword>
<accession>A0A6J5NEM0</accession>
<dbReference type="SUPFAM" id="SSF46785">
    <property type="entry name" value="Winged helix' DNA-binding domain"/>
    <property type="match status" value="1"/>
</dbReference>
<dbReference type="EMBL" id="LR796662">
    <property type="protein sequence ID" value="CAB4157343.1"/>
    <property type="molecule type" value="Genomic_DNA"/>
</dbReference>
<dbReference type="GO" id="GO:0003677">
    <property type="term" value="F:DNA binding"/>
    <property type="evidence" value="ECO:0007669"/>
    <property type="project" value="UniProtKB-KW"/>
</dbReference>